<dbReference type="EMBL" id="BGZK01000027">
    <property type="protein sequence ID" value="GBP07616.1"/>
    <property type="molecule type" value="Genomic_DNA"/>
</dbReference>
<accession>A0A4C1T089</accession>
<comment type="caution">
    <text evidence="1">The sequence shown here is derived from an EMBL/GenBank/DDBJ whole genome shotgun (WGS) entry which is preliminary data.</text>
</comment>
<protein>
    <submittedName>
        <fullName evidence="1">Uncharacterized protein</fullName>
    </submittedName>
</protein>
<sequence>MDSFEMLTCEFRNGLRGKSLPAGRDRFSPFKTQVRFANWGMRTSDTSAGRRQYAGKTLRRSTGWQVCDVDGGDALQIEFTDKF</sequence>
<dbReference type="Proteomes" id="UP000299102">
    <property type="component" value="Unassembled WGS sequence"/>
</dbReference>
<gene>
    <name evidence="1" type="ORF">EVAR_2747_1</name>
</gene>
<dbReference type="AlphaFoldDB" id="A0A4C1T089"/>
<proteinExistence type="predicted"/>
<evidence type="ECO:0000313" key="1">
    <source>
        <dbReference type="EMBL" id="GBP07616.1"/>
    </source>
</evidence>
<reference evidence="1 2" key="1">
    <citation type="journal article" date="2019" name="Commun. Biol.">
        <title>The bagworm genome reveals a unique fibroin gene that provides high tensile strength.</title>
        <authorList>
            <person name="Kono N."/>
            <person name="Nakamura H."/>
            <person name="Ohtoshi R."/>
            <person name="Tomita M."/>
            <person name="Numata K."/>
            <person name="Arakawa K."/>
        </authorList>
    </citation>
    <scope>NUCLEOTIDE SEQUENCE [LARGE SCALE GENOMIC DNA]</scope>
</reference>
<name>A0A4C1T089_EUMVA</name>
<organism evidence="1 2">
    <name type="scientific">Eumeta variegata</name>
    <name type="common">Bagworm moth</name>
    <name type="synonym">Eumeta japonica</name>
    <dbReference type="NCBI Taxonomy" id="151549"/>
    <lineage>
        <taxon>Eukaryota</taxon>
        <taxon>Metazoa</taxon>
        <taxon>Ecdysozoa</taxon>
        <taxon>Arthropoda</taxon>
        <taxon>Hexapoda</taxon>
        <taxon>Insecta</taxon>
        <taxon>Pterygota</taxon>
        <taxon>Neoptera</taxon>
        <taxon>Endopterygota</taxon>
        <taxon>Lepidoptera</taxon>
        <taxon>Glossata</taxon>
        <taxon>Ditrysia</taxon>
        <taxon>Tineoidea</taxon>
        <taxon>Psychidae</taxon>
        <taxon>Oiketicinae</taxon>
        <taxon>Eumeta</taxon>
    </lineage>
</organism>
<evidence type="ECO:0000313" key="2">
    <source>
        <dbReference type="Proteomes" id="UP000299102"/>
    </source>
</evidence>
<keyword evidence="2" id="KW-1185">Reference proteome</keyword>